<evidence type="ECO:0000313" key="1">
    <source>
        <dbReference type="EMBL" id="CDI06072.1"/>
    </source>
</evidence>
<dbReference type="AlphaFoldDB" id="V6ATU9"/>
<proteinExistence type="predicted"/>
<gene>
    <name evidence="1" type="ORF">NITUZ_40238</name>
</gene>
<name>V6ATU9_9ARCH</name>
<comment type="caution">
    <text evidence="1">The sequence shown here is derived from an EMBL/GenBank/DDBJ whole genome shotgun (WGS) entry which is preliminary data.</text>
</comment>
<dbReference type="STRING" id="1407055.NITUZ_40238"/>
<protein>
    <submittedName>
        <fullName evidence="1">Uncharacterized protein</fullName>
    </submittedName>
</protein>
<dbReference type="Proteomes" id="UP000018159">
    <property type="component" value="Unassembled WGS sequence"/>
</dbReference>
<keyword evidence="2" id="KW-1185">Reference proteome</keyword>
<reference evidence="1 2" key="1">
    <citation type="journal article" date="2013" name="PLoS ONE">
        <title>Enrichment and Genome Sequence of the Group I.1a Ammonia-Oxidizing Archaeon ?Ca. Nitrosotenuis uzonensis? Representing a Clade Globally.</title>
        <authorList>
            <person name="Lebedeva E.V."/>
            <person name="Hatzenpichler R."/>
            <person name="Pelletier E."/>
            <person name="Schuster N."/>
            <person name="Hauzmayer S."/>
            <person name="Bulaev A."/>
            <person name="Grigor'eva N.V."/>
            <person name="Galushko A."/>
            <person name="Schmid M."/>
            <person name="Palatinszky M."/>
            <person name="Le Paslier D."/>
            <person name="Daims H."/>
            <person name="Wagner M."/>
        </authorList>
    </citation>
    <scope>NUCLEOTIDE SEQUENCE [LARGE SCALE GENOMIC DNA]</scope>
    <source>
        <strain evidence="1 2">N4</strain>
    </source>
</reference>
<accession>V6ATU9</accession>
<sequence>MGLLIPCPQGPVGSNPIPRAFLLGVKTETVYLTFLDWSETNFRKFEKTERFRLTFFV</sequence>
<organism evidence="1 2">
    <name type="scientific">Candidatus Nitrosotenuis uzonensis</name>
    <dbReference type="NCBI Taxonomy" id="1407055"/>
    <lineage>
        <taxon>Archaea</taxon>
        <taxon>Nitrososphaerota</taxon>
        <taxon>Candidatus Nitrosotenuis</taxon>
    </lineage>
</organism>
<evidence type="ECO:0000313" key="2">
    <source>
        <dbReference type="Proteomes" id="UP000018159"/>
    </source>
</evidence>
<dbReference type="EMBL" id="CBTY010000009">
    <property type="protein sequence ID" value="CDI06072.1"/>
    <property type="molecule type" value="Genomic_DNA"/>
</dbReference>